<keyword evidence="1" id="KW-0812">Transmembrane</keyword>
<proteinExistence type="predicted"/>
<feature type="transmembrane region" description="Helical" evidence="1">
    <location>
        <begin position="37"/>
        <end position="59"/>
    </location>
</feature>
<accession>A0A075FME3</accession>
<evidence type="ECO:0000256" key="1">
    <source>
        <dbReference type="SAM" id="Phobius"/>
    </source>
</evidence>
<sequence length="138" mass="14662">MAEQDAPEWKAHAAVGALLLLDTLALGYAPAGPWNSASFSLGVIGLTGLGLLYVAWYRYTFKRRGLIPWLDLWQNPARSSSKTIVAGVTTVVVGWVMGNPLQAHVPDPSGLILILIGLLMLINGAYVKLSIGPLAGPE</sequence>
<keyword evidence="1" id="KW-0472">Membrane</keyword>
<dbReference type="EMBL" id="KF900374">
    <property type="protein sequence ID" value="AIE92715.1"/>
    <property type="molecule type" value="Genomic_DNA"/>
</dbReference>
<reference evidence="2" key="1">
    <citation type="journal article" date="2014" name="Genome Biol. Evol.">
        <title>Pangenome evidence for extensive interdomain horizontal transfer affecting lineage core and shell genes in uncultured planktonic thaumarchaeota and euryarchaeota.</title>
        <authorList>
            <person name="Deschamps P."/>
            <person name="Zivanovic Y."/>
            <person name="Moreira D."/>
            <person name="Rodriguez-Valera F."/>
            <person name="Lopez-Garcia P."/>
        </authorList>
    </citation>
    <scope>NUCLEOTIDE SEQUENCE</scope>
</reference>
<protein>
    <submittedName>
        <fullName evidence="2">Uncharacterized protein</fullName>
    </submittedName>
</protein>
<dbReference type="AlphaFoldDB" id="A0A075FME3"/>
<feature type="transmembrane region" description="Helical" evidence="1">
    <location>
        <begin position="12"/>
        <end position="31"/>
    </location>
</feature>
<name>A0A075FME3_9EURY</name>
<feature type="transmembrane region" description="Helical" evidence="1">
    <location>
        <begin position="80"/>
        <end position="98"/>
    </location>
</feature>
<organism evidence="2">
    <name type="scientific">uncultured marine group II/III euryarchaeote AD1000_26_F08</name>
    <dbReference type="NCBI Taxonomy" id="1457745"/>
    <lineage>
        <taxon>Archaea</taxon>
        <taxon>Methanobacteriati</taxon>
        <taxon>Methanobacteriota</taxon>
        <taxon>environmental samples</taxon>
    </lineage>
</organism>
<evidence type="ECO:0000313" key="2">
    <source>
        <dbReference type="EMBL" id="AIE92715.1"/>
    </source>
</evidence>
<feature type="transmembrane region" description="Helical" evidence="1">
    <location>
        <begin position="110"/>
        <end position="129"/>
    </location>
</feature>
<keyword evidence="1" id="KW-1133">Transmembrane helix</keyword>